<feature type="domain" description="Major facilitator superfamily (MFS) profile" evidence="8">
    <location>
        <begin position="31"/>
        <end position="442"/>
    </location>
</feature>
<feature type="transmembrane region" description="Helical" evidence="7">
    <location>
        <begin position="393"/>
        <end position="410"/>
    </location>
</feature>
<reference evidence="11" key="2">
    <citation type="submission" date="2012-11" db="EMBL/GenBank/DDBJ databases">
        <authorList>
            <person name="Kuo A."/>
            <person name="Curtis B.A."/>
            <person name="Tanifuji G."/>
            <person name="Burki F."/>
            <person name="Gruber A."/>
            <person name="Irimia M."/>
            <person name="Maruyama S."/>
            <person name="Arias M.C."/>
            <person name="Ball S.G."/>
            <person name="Gile G.H."/>
            <person name="Hirakawa Y."/>
            <person name="Hopkins J.F."/>
            <person name="Rensing S.A."/>
            <person name="Schmutz J."/>
            <person name="Symeonidi A."/>
            <person name="Elias M."/>
            <person name="Eveleigh R.J."/>
            <person name="Herman E.K."/>
            <person name="Klute M.J."/>
            <person name="Nakayama T."/>
            <person name="Obornik M."/>
            <person name="Reyes-Prieto A."/>
            <person name="Armbrust E.V."/>
            <person name="Aves S.J."/>
            <person name="Beiko R.G."/>
            <person name="Coutinho P."/>
            <person name="Dacks J.B."/>
            <person name="Durnford D.G."/>
            <person name="Fast N.M."/>
            <person name="Green B.R."/>
            <person name="Grisdale C."/>
            <person name="Hempe F."/>
            <person name="Henrissat B."/>
            <person name="Hoppner M.P."/>
            <person name="Ishida K.-I."/>
            <person name="Kim E."/>
            <person name="Koreny L."/>
            <person name="Kroth P.G."/>
            <person name="Liu Y."/>
            <person name="Malik S.-B."/>
            <person name="Maier U.G."/>
            <person name="McRose D."/>
            <person name="Mock T."/>
            <person name="Neilson J.A."/>
            <person name="Onodera N.T."/>
            <person name="Poole A.M."/>
            <person name="Pritham E.J."/>
            <person name="Richards T.A."/>
            <person name="Rocap G."/>
            <person name="Roy S.W."/>
            <person name="Sarai C."/>
            <person name="Schaack S."/>
            <person name="Shirato S."/>
            <person name="Slamovits C.H."/>
            <person name="Spencer D.F."/>
            <person name="Suzuki S."/>
            <person name="Worden A.Z."/>
            <person name="Zauner S."/>
            <person name="Barry K."/>
            <person name="Bell C."/>
            <person name="Bharti A.K."/>
            <person name="Crow J.A."/>
            <person name="Grimwood J."/>
            <person name="Kramer R."/>
            <person name="Lindquist E."/>
            <person name="Lucas S."/>
            <person name="Salamov A."/>
            <person name="McFadden G.I."/>
            <person name="Lane C.E."/>
            <person name="Keeling P.J."/>
            <person name="Gray M.W."/>
            <person name="Grigoriev I.V."/>
            <person name="Archibald J.M."/>
        </authorList>
    </citation>
    <scope>NUCLEOTIDE SEQUENCE</scope>
    <source>
        <strain evidence="11">CCMP2712</strain>
    </source>
</reference>
<dbReference type="SUPFAM" id="SSF103473">
    <property type="entry name" value="MFS general substrate transporter"/>
    <property type="match status" value="1"/>
</dbReference>
<dbReference type="PANTHER" id="PTHR23505:SF79">
    <property type="entry name" value="PROTEIN SPINSTER"/>
    <property type="match status" value="1"/>
</dbReference>
<evidence type="ECO:0000256" key="1">
    <source>
        <dbReference type="ARBA" id="ARBA00004141"/>
    </source>
</evidence>
<dbReference type="GO" id="GO:0016020">
    <property type="term" value="C:membrane"/>
    <property type="evidence" value="ECO:0007669"/>
    <property type="project" value="UniProtKB-SubCell"/>
</dbReference>
<dbReference type="PROSITE" id="PS50850">
    <property type="entry name" value="MFS"/>
    <property type="match status" value="1"/>
</dbReference>
<dbReference type="GO" id="GO:0022857">
    <property type="term" value="F:transmembrane transporter activity"/>
    <property type="evidence" value="ECO:0007669"/>
    <property type="project" value="InterPro"/>
</dbReference>
<evidence type="ECO:0000259" key="8">
    <source>
        <dbReference type="PROSITE" id="PS50850"/>
    </source>
</evidence>
<feature type="transmembrane region" description="Helical" evidence="7">
    <location>
        <begin position="27"/>
        <end position="44"/>
    </location>
</feature>
<dbReference type="PANTHER" id="PTHR23505">
    <property type="entry name" value="SPINSTER"/>
    <property type="match status" value="1"/>
</dbReference>
<evidence type="ECO:0000313" key="9">
    <source>
        <dbReference type="EMBL" id="EKX53604.1"/>
    </source>
</evidence>
<dbReference type="Proteomes" id="UP000011087">
    <property type="component" value="Unassembled WGS sequence"/>
</dbReference>
<dbReference type="OrthoDB" id="440755at2759"/>
<feature type="transmembrane region" description="Helical" evidence="7">
    <location>
        <begin position="191"/>
        <end position="211"/>
    </location>
</feature>
<keyword evidence="2" id="KW-0813">Transport</keyword>
<keyword evidence="3 7" id="KW-0812">Transmembrane</keyword>
<feature type="transmembrane region" description="Helical" evidence="7">
    <location>
        <begin position="75"/>
        <end position="94"/>
    </location>
</feature>
<evidence type="ECO:0000313" key="11">
    <source>
        <dbReference type="Proteomes" id="UP000011087"/>
    </source>
</evidence>
<dbReference type="RefSeq" id="XP_005840584.1">
    <property type="nucleotide sequence ID" value="XM_005840527.1"/>
</dbReference>
<dbReference type="AlphaFoldDB" id="L1JZ53"/>
<evidence type="ECO:0000256" key="6">
    <source>
        <dbReference type="ARBA" id="ARBA00024338"/>
    </source>
</evidence>
<keyword evidence="5 7" id="KW-0472">Membrane</keyword>
<dbReference type="KEGG" id="gtt:GUITHDRAFT_64114"/>
<evidence type="ECO:0000313" key="10">
    <source>
        <dbReference type="EnsemblProtists" id="EKX53604"/>
    </source>
</evidence>
<dbReference type="InterPro" id="IPR020846">
    <property type="entry name" value="MFS_dom"/>
</dbReference>
<dbReference type="PaxDb" id="55529-EKX53604"/>
<evidence type="ECO:0000256" key="7">
    <source>
        <dbReference type="SAM" id="Phobius"/>
    </source>
</evidence>
<feature type="transmembrane region" description="Helical" evidence="7">
    <location>
        <begin position="160"/>
        <end position="179"/>
    </location>
</feature>
<dbReference type="EMBL" id="JH992969">
    <property type="protein sequence ID" value="EKX53604.1"/>
    <property type="molecule type" value="Genomic_DNA"/>
</dbReference>
<feature type="transmembrane region" description="Helical" evidence="7">
    <location>
        <begin position="286"/>
        <end position="311"/>
    </location>
</feature>
<evidence type="ECO:0000256" key="3">
    <source>
        <dbReference type="ARBA" id="ARBA00022692"/>
    </source>
</evidence>
<dbReference type="HOGENOM" id="CLU_001265_5_12_1"/>
<feature type="transmembrane region" description="Helical" evidence="7">
    <location>
        <begin position="242"/>
        <end position="266"/>
    </location>
</feature>
<organism evidence="9">
    <name type="scientific">Guillardia theta (strain CCMP2712)</name>
    <name type="common">Cryptophyte</name>
    <dbReference type="NCBI Taxonomy" id="905079"/>
    <lineage>
        <taxon>Eukaryota</taxon>
        <taxon>Cryptophyceae</taxon>
        <taxon>Pyrenomonadales</taxon>
        <taxon>Geminigeraceae</taxon>
        <taxon>Guillardia</taxon>
    </lineage>
</organism>
<reference evidence="10" key="3">
    <citation type="submission" date="2015-06" db="UniProtKB">
        <authorList>
            <consortium name="EnsemblProtists"/>
        </authorList>
    </citation>
    <scope>IDENTIFICATION</scope>
</reference>
<gene>
    <name evidence="9" type="ORF">GUITHDRAFT_64114</name>
</gene>
<dbReference type="OMA" id="RGDINRR"/>
<dbReference type="eggNOG" id="ENOG502QTPT">
    <property type="taxonomic scope" value="Eukaryota"/>
</dbReference>
<dbReference type="Pfam" id="PF07690">
    <property type="entry name" value="MFS_1"/>
    <property type="match status" value="1"/>
</dbReference>
<feature type="transmembrane region" description="Helical" evidence="7">
    <location>
        <begin position="127"/>
        <end position="148"/>
    </location>
</feature>
<protein>
    <recommendedName>
        <fullName evidence="8">Major facilitator superfamily (MFS) profile domain-containing protein</fullName>
    </recommendedName>
</protein>
<feature type="transmembrane region" description="Helical" evidence="7">
    <location>
        <begin position="350"/>
        <end position="372"/>
    </location>
</feature>
<name>L1JZ53_GUITC</name>
<keyword evidence="11" id="KW-1185">Reference proteome</keyword>
<sequence length="445" mass="48378">MTGRNGGERDPLLQHGREASASKEEESFTYDVFLLCIITALLFADQNLMAPNLTQIARDFGFSDEERDTKLGGEIALGFFVLGGPVALAIGYLADMMPRKMLFVTVVFLGEIPCLLTIFVTEYWQLFILRAMTGIAIGGAPPLIFSLLGDMYGIKSRTHLSASIMAVAAVGVSLGQLVSGLVGPTYGWRTPFLIIAVPAILLNFLFWFTFVEPRRGYADLKQMGPSSEITEYEERISWGKAIGIFTVPTNIIIFLQGIPGCLPWAVTITFLNDYLAQEKKMTVEHSTIVVTCYNLGILGGVIFGGVVGQLIYNIKTSFIAILMGVTTFLGIFPLLWLIYLPVPTPPLLEIIAVALIGGLFTGVTGPCIRAVLLNVNMPETRGSAQALLTLTDDLGKGLGPLFMALLIIGLHGRLVAMSIAVFFGWLLCSILLCTLFFTIEADQVK</sequence>
<dbReference type="STRING" id="905079.L1JZ53"/>
<evidence type="ECO:0000256" key="4">
    <source>
        <dbReference type="ARBA" id="ARBA00022989"/>
    </source>
</evidence>
<dbReference type="InterPro" id="IPR036259">
    <property type="entry name" value="MFS_trans_sf"/>
</dbReference>
<dbReference type="InterPro" id="IPR044770">
    <property type="entry name" value="MFS_spinster-like"/>
</dbReference>
<feature type="transmembrane region" description="Helical" evidence="7">
    <location>
        <begin position="318"/>
        <end position="338"/>
    </location>
</feature>
<proteinExistence type="inferred from homology"/>
<feature type="transmembrane region" description="Helical" evidence="7">
    <location>
        <begin position="416"/>
        <end position="439"/>
    </location>
</feature>
<dbReference type="GeneID" id="17310593"/>
<comment type="similarity">
    <text evidence="6">Belongs to the major facilitator superfamily. Spinster (TC 2.A.1.49) family.</text>
</comment>
<comment type="subcellular location">
    <subcellularLocation>
        <location evidence="1">Membrane</location>
        <topology evidence="1">Multi-pass membrane protein</topology>
    </subcellularLocation>
</comment>
<feature type="transmembrane region" description="Helical" evidence="7">
    <location>
        <begin position="101"/>
        <end position="121"/>
    </location>
</feature>
<dbReference type="Gene3D" id="1.20.1250.20">
    <property type="entry name" value="MFS general substrate transporter like domains"/>
    <property type="match status" value="1"/>
</dbReference>
<evidence type="ECO:0000256" key="2">
    <source>
        <dbReference type="ARBA" id="ARBA00022448"/>
    </source>
</evidence>
<dbReference type="EnsemblProtists" id="EKX53604">
    <property type="protein sequence ID" value="EKX53604"/>
    <property type="gene ID" value="GUITHDRAFT_64114"/>
</dbReference>
<accession>L1JZ53</accession>
<evidence type="ECO:0000256" key="5">
    <source>
        <dbReference type="ARBA" id="ARBA00023136"/>
    </source>
</evidence>
<dbReference type="InterPro" id="IPR011701">
    <property type="entry name" value="MFS"/>
</dbReference>
<keyword evidence="4 7" id="KW-1133">Transmembrane helix</keyword>
<reference evidence="9 11" key="1">
    <citation type="journal article" date="2012" name="Nature">
        <title>Algal genomes reveal evolutionary mosaicism and the fate of nucleomorphs.</title>
        <authorList>
            <consortium name="DOE Joint Genome Institute"/>
            <person name="Curtis B.A."/>
            <person name="Tanifuji G."/>
            <person name="Burki F."/>
            <person name="Gruber A."/>
            <person name="Irimia M."/>
            <person name="Maruyama S."/>
            <person name="Arias M.C."/>
            <person name="Ball S.G."/>
            <person name="Gile G.H."/>
            <person name="Hirakawa Y."/>
            <person name="Hopkins J.F."/>
            <person name="Kuo A."/>
            <person name="Rensing S.A."/>
            <person name="Schmutz J."/>
            <person name="Symeonidi A."/>
            <person name="Elias M."/>
            <person name="Eveleigh R.J."/>
            <person name="Herman E.K."/>
            <person name="Klute M.J."/>
            <person name="Nakayama T."/>
            <person name="Obornik M."/>
            <person name="Reyes-Prieto A."/>
            <person name="Armbrust E.V."/>
            <person name="Aves S.J."/>
            <person name="Beiko R.G."/>
            <person name="Coutinho P."/>
            <person name="Dacks J.B."/>
            <person name="Durnford D.G."/>
            <person name="Fast N.M."/>
            <person name="Green B.R."/>
            <person name="Grisdale C.J."/>
            <person name="Hempel F."/>
            <person name="Henrissat B."/>
            <person name="Hoppner M.P."/>
            <person name="Ishida K."/>
            <person name="Kim E."/>
            <person name="Koreny L."/>
            <person name="Kroth P.G."/>
            <person name="Liu Y."/>
            <person name="Malik S.B."/>
            <person name="Maier U.G."/>
            <person name="McRose D."/>
            <person name="Mock T."/>
            <person name="Neilson J.A."/>
            <person name="Onodera N.T."/>
            <person name="Poole A.M."/>
            <person name="Pritham E.J."/>
            <person name="Richards T.A."/>
            <person name="Rocap G."/>
            <person name="Roy S.W."/>
            <person name="Sarai C."/>
            <person name="Schaack S."/>
            <person name="Shirato S."/>
            <person name="Slamovits C.H."/>
            <person name="Spencer D.F."/>
            <person name="Suzuki S."/>
            <person name="Worden A.Z."/>
            <person name="Zauner S."/>
            <person name="Barry K."/>
            <person name="Bell C."/>
            <person name="Bharti A.K."/>
            <person name="Crow J.A."/>
            <person name="Grimwood J."/>
            <person name="Kramer R."/>
            <person name="Lindquist E."/>
            <person name="Lucas S."/>
            <person name="Salamov A."/>
            <person name="McFadden G.I."/>
            <person name="Lane C.E."/>
            <person name="Keeling P.J."/>
            <person name="Gray M.W."/>
            <person name="Grigoriev I.V."/>
            <person name="Archibald J.M."/>
        </authorList>
    </citation>
    <scope>NUCLEOTIDE SEQUENCE</scope>
    <source>
        <strain evidence="9 11">CCMP2712</strain>
    </source>
</reference>